<evidence type="ECO:0000256" key="1">
    <source>
        <dbReference type="SAM" id="SignalP"/>
    </source>
</evidence>
<feature type="signal peptide" evidence="1">
    <location>
        <begin position="1"/>
        <end position="15"/>
    </location>
</feature>
<evidence type="ECO:0008006" key="4">
    <source>
        <dbReference type="Google" id="ProtNLM"/>
    </source>
</evidence>
<feature type="chain" id="PRO_5035719781" description="Ion transport domain-containing protein" evidence="1">
    <location>
        <begin position="16"/>
        <end position="118"/>
    </location>
</feature>
<organism evidence="2 3">
    <name type="scientific">Caenorhabditis bovis</name>
    <dbReference type="NCBI Taxonomy" id="2654633"/>
    <lineage>
        <taxon>Eukaryota</taxon>
        <taxon>Metazoa</taxon>
        <taxon>Ecdysozoa</taxon>
        <taxon>Nematoda</taxon>
        <taxon>Chromadorea</taxon>
        <taxon>Rhabditida</taxon>
        <taxon>Rhabditina</taxon>
        <taxon>Rhabditomorpha</taxon>
        <taxon>Rhabditoidea</taxon>
        <taxon>Rhabditidae</taxon>
        <taxon>Peloderinae</taxon>
        <taxon>Caenorhabditis</taxon>
    </lineage>
</organism>
<dbReference type="EMBL" id="CADEPM010000004">
    <property type="protein sequence ID" value="CAB3405346.1"/>
    <property type="molecule type" value="Genomic_DNA"/>
</dbReference>
<accession>A0A8S1F3Z6</accession>
<evidence type="ECO:0000313" key="2">
    <source>
        <dbReference type="EMBL" id="CAB3405346.1"/>
    </source>
</evidence>
<reference evidence="2 3" key="1">
    <citation type="submission" date="2020-04" db="EMBL/GenBank/DDBJ databases">
        <authorList>
            <person name="Laetsch R D."/>
            <person name="Stevens L."/>
            <person name="Kumar S."/>
            <person name="Blaxter L. M."/>
        </authorList>
    </citation>
    <scope>NUCLEOTIDE SEQUENCE [LARGE SCALE GENOMIC DNA]</scope>
</reference>
<dbReference type="Proteomes" id="UP000494206">
    <property type="component" value="Unassembled WGS sequence"/>
</dbReference>
<name>A0A8S1F3Z6_9PELO</name>
<sequence>MLFTALCTFLLTGHIFEILRQFKHESEWRRFGYPLLVMMFIRIRVDPSMPYLEFFYNAINDAFLLTIFDIVARILQQFYEFVKVCTCSSDLAGRHRTARNDEFLPDHQSIAKKNARFM</sequence>
<comment type="caution">
    <text evidence="2">The sequence shown here is derived from an EMBL/GenBank/DDBJ whole genome shotgun (WGS) entry which is preliminary data.</text>
</comment>
<protein>
    <recommendedName>
        <fullName evidence="4">Ion transport domain-containing protein</fullName>
    </recommendedName>
</protein>
<proteinExistence type="predicted"/>
<gene>
    <name evidence="2" type="ORF">CBOVIS_LOCUS7554</name>
</gene>
<dbReference type="AlphaFoldDB" id="A0A8S1F3Z6"/>
<evidence type="ECO:0000313" key="3">
    <source>
        <dbReference type="Proteomes" id="UP000494206"/>
    </source>
</evidence>
<keyword evidence="1" id="KW-0732">Signal</keyword>
<keyword evidence="3" id="KW-1185">Reference proteome</keyword>